<feature type="binding site" evidence="11">
    <location>
        <position position="591"/>
    </location>
    <ligand>
        <name>D-threo-isocitrate</name>
        <dbReference type="ChEBI" id="CHEBI:15562"/>
    </ligand>
</feature>
<evidence type="ECO:0000313" key="15">
    <source>
        <dbReference type="EMBL" id="KPX04334.1"/>
    </source>
</evidence>
<feature type="region of interest" description="Disordered" evidence="14">
    <location>
        <begin position="148"/>
        <end position="183"/>
    </location>
</feature>
<feature type="binding site" evidence="11">
    <location>
        <begin position="175"/>
        <end position="182"/>
    </location>
    <ligand>
        <name>substrate</name>
    </ligand>
</feature>
<dbReference type="NCBIfam" id="TIGR00178">
    <property type="entry name" value="monomer_idh"/>
    <property type="match status" value="1"/>
</dbReference>
<keyword evidence="4 12" id="KW-0460">Magnesium</keyword>
<dbReference type="Pfam" id="PF03971">
    <property type="entry name" value="IDH"/>
    <property type="match status" value="1"/>
</dbReference>
<feature type="binding site" evidence="13">
    <location>
        <position position="633"/>
    </location>
    <ligand>
        <name>NADP(+)</name>
        <dbReference type="ChEBI" id="CHEBI:58349"/>
    </ligand>
</feature>
<feature type="compositionally biased region" description="Basic and acidic residues" evidence="14">
    <location>
        <begin position="160"/>
        <end position="173"/>
    </location>
</feature>
<dbReference type="EC" id="1.1.1.42" evidence="9"/>
<feature type="binding site" evidence="12">
    <location>
        <position position="394"/>
    </location>
    <ligand>
        <name>Mg(2+)</name>
        <dbReference type="ChEBI" id="CHEBI:18420"/>
    </ligand>
</feature>
<keyword evidence="1 9" id="KW-0329">Glyoxylate bypass</keyword>
<dbReference type="EMBL" id="LJQF01000464">
    <property type="protein sequence ID" value="KPX04334.1"/>
    <property type="molecule type" value="Genomic_DNA"/>
</dbReference>
<dbReference type="Gene3D" id="3.40.718.10">
    <property type="entry name" value="Isopropylmalate Dehydrogenase"/>
    <property type="match status" value="1"/>
</dbReference>
<evidence type="ECO:0000256" key="10">
    <source>
        <dbReference type="PIRSR" id="PIRSR009407-1"/>
    </source>
</evidence>
<protein>
    <recommendedName>
        <fullName evidence="9">Isocitrate dehydrogenase [NADP]</fullName>
        <ecNumber evidence="9">1.1.1.42</ecNumber>
    </recommendedName>
    <alternativeName>
        <fullName evidence="9">Oxalosuccinate decarboxylase</fullName>
    </alternativeName>
</protein>
<evidence type="ECO:0000256" key="3">
    <source>
        <dbReference type="ARBA" id="ARBA00022723"/>
    </source>
</evidence>
<dbReference type="PANTHER" id="PTHR36999:SF1">
    <property type="entry name" value="ISOCITRATE DEHYDROGENASE (NADP(+))"/>
    <property type="match status" value="1"/>
</dbReference>
<sequence>MMHPTSPRMNLDLGPWPNRGQECIPCAYRDFVHAQQNRELIRMSNRSKIIYTFTDEAPALATYSLLPIIEAFTASSDIDVETRDISLAGRVLSSFPESLGADQQVPDHLAELGKLATTPEANIIKLPNISASVPQLKATIKELQDQGYKIPDYPENPVTDAEKETRARYDKTKGSAVNPVLREGNSDRRAPLSVKNYARKHPHKMGAWSADSKAHVAHMSNGDFYGSEKAAQIAADNTVKIELIAQDGTTTTVLKEKTAVKAGEVVDCSVMSAKALRSFIAAEIEDARKQGVLFSVHLKATMMKISDPIMFGQIVDEFYKDALTKHADTLKQIGFSLNNGIGDLYERITSLPAEKQAEIKADIEAVYATRPQLAMVNSDKGITNLHVPSDVIVDASMPAMIRDSGKMWGTDGQLHDAKAVIPDRCYATIYQAVIEDCKKNGAFDPTTMGSVPNVGLMAQKAEEYGSHDKTFHIQTNGVVRVTDSQGNLLMEQNVEAGDIWRMCQAKDAPIQDWVKLAVNRARASNTPAIFWLDSSRAHDSVMIEKVRKYLGDHDTSGLDIQILSPADAMKLTLERTRAGKDTISVTGNVLRDYLTDLFPIMELGTSAKMLSIVPLMNGGGLFETGAGGSAPKHVQQFVEENFLRWDSLGEFLALAASLEHLGNAYNNPKALVLSKTLDQATGEFLDRNKSPSRKVGGIDNRGSHFYLTLFWAQALAAQNDDADLKAQFTPLAKTLTDNEEKIVAELNAVQGKPVEIGGYYFPNPEVTSKAMRPSATLNAAIDALKA</sequence>
<dbReference type="PANTHER" id="PTHR36999">
    <property type="entry name" value="ISOCITRATE DEHYDROGENASE [NADP]"/>
    <property type="match status" value="1"/>
</dbReference>
<evidence type="ECO:0000256" key="11">
    <source>
        <dbReference type="PIRSR" id="PIRSR009407-2"/>
    </source>
</evidence>
<feature type="binding site" evidence="13">
    <location>
        <begin position="644"/>
        <end position="646"/>
    </location>
    <ligand>
        <name>NADP(+)</name>
        <dbReference type="ChEBI" id="CHEBI:58349"/>
    </ligand>
</feature>
<proteinExistence type="inferred from homology"/>
<evidence type="ECO:0000256" key="13">
    <source>
        <dbReference type="PIRSR" id="PIRSR009407-4"/>
    </source>
</evidence>
<feature type="binding site" evidence="13">
    <location>
        <position position="693"/>
    </location>
    <ligand>
        <name>NADP(+)</name>
        <dbReference type="ChEBI" id="CHEBI:58349"/>
    </ligand>
</feature>
<dbReference type="GO" id="GO:0004450">
    <property type="term" value="F:isocitrate dehydrogenase (NADP+) activity"/>
    <property type="evidence" value="ECO:0007669"/>
    <property type="project" value="UniProtKB-EC"/>
</dbReference>
<name>A0A9X0GYA9_PSESX</name>
<feature type="binding site" evidence="13">
    <location>
        <begin position="125"/>
        <end position="130"/>
    </location>
    <ligand>
        <name>NADP(+)</name>
        <dbReference type="ChEBI" id="CHEBI:58349"/>
    </ligand>
</feature>
<feature type="binding site" evidence="12">
    <location>
        <position position="592"/>
    </location>
    <ligand>
        <name>Mg(2+)</name>
        <dbReference type="ChEBI" id="CHEBI:18420"/>
    </ligand>
</feature>
<accession>A0A9X0GYA9</accession>
<evidence type="ECO:0000256" key="6">
    <source>
        <dbReference type="ARBA" id="ARBA00023002"/>
    </source>
</evidence>
<evidence type="ECO:0000256" key="2">
    <source>
        <dbReference type="ARBA" id="ARBA00022532"/>
    </source>
</evidence>
<evidence type="ECO:0000313" key="16">
    <source>
        <dbReference type="Proteomes" id="UP000050345"/>
    </source>
</evidence>
<dbReference type="AlphaFoldDB" id="A0A9X0GYA9"/>
<dbReference type="GO" id="GO:0006097">
    <property type="term" value="P:glyoxylate cycle"/>
    <property type="evidence" value="ECO:0007669"/>
    <property type="project" value="UniProtKB-KW"/>
</dbReference>
<evidence type="ECO:0000256" key="12">
    <source>
        <dbReference type="PIRSR" id="PIRSR009407-3"/>
    </source>
</evidence>
<evidence type="ECO:0000256" key="9">
    <source>
        <dbReference type="PIRNR" id="PIRNR009407"/>
    </source>
</evidence>
<feature type="binding site" evidence="12">
    <location>
        <position position="596"/>
    </location>
    <ligand>
        <name>Mg(2+)</name>
        <dbReference type="ChEBI" id="CHEBI:18420"/>
    </ligand>
</feature>
<dbReference type="PIRSF" id="PIRSF009407">
    <property type="entry name" value="IDH_monmr"/>
    <property type="match status" value="1"/>
</dbReference>
<evidence type="ECO:0000256" key="8">
    <source>
        <dbReference type="ARBA" id="ARBA00046318"/>
    </source>
</evidence>
<comment type="cofactor">
    <cofactor evidence="12">
        <name>Mg(2+)</name>
        <dbReference type="ChEBI" id="CHEBI:18420"/>
    </cofactor>
    <cofactor evidence="12">
        <name>Mn(2+)</name>
        <dbReference type="ChEBI" id="CHEBI:29035"/>
    </cofactor>
    <text evidence="12">Binds 1 Mg(2+) or Mn(2+) ion per subunit.</text>
</comment>
<comment type="catalytic activity">
    <reaction evidence="7 9">
        <text>D-threo-isocitrate + NADP(+) = 2-oxoglutarate + CO2 + NADPH</text>
        <dbReference type="Rhea" id="RHEA:19629"/>
        <dbReference type="ChEBI" id="CHEBI:15562"/>
        <dbReference type="ChEBI" id="CHEBI:16526"/>
        <dbReference type="ChEBI" id="CHEBI:16810"/>
        <dbReference type="ChEBI" id="CHEBI:57783"/>
        <dbReference type="ChEBI" id="CHEBI:58349"/>
        <dbReference type="EC" id="1.1.1.42"/>
    </reaction>
</comment>
<organism evidence="15 16">
    <name type="scientific">Pseudomonas syringae pv. daphniphylli</name>
    <dbReference type="NCBI Taxonomy" id="264455"/>
    <lineage>
        <taxon>Bacteria</taxon>
        <taxon>Pseudomonadati</taxon>
        <taxon>Pseudomonadota</taxon>
        <taxon>Gammaproteobacteria</taxon>
        <taxon>Pseudomonadales</taxon>
        <taxon>Pseudomonadaceae</taxon>
        <taxon>Pseudomonas</taxon>
        <taxon>Pseudomonas syringae</taxon>
    </lineage>
</organism>
<evidence type="ECO:0000256" key="5">
    <source>
        <dbReference type="ARBA" id="ARBA00022857"/>
    </source>
</evidence>
<keyword evidence="2 9" id="KW-0816">Tricarboxylic acid cycle</keyword>
<feature type="site" description="Critical for catalysis" evidence="10">
    <location>
        <position position="464"/>
    </location>
</feature>
<keyword evidence="5 9" id="KW-0521">NADP</keyword>
<evidence type="ECO:0000256" key="7">
    <source>
        <dbReference type="ARBA" id="ARBA00023554"/>
    </source>
</evidence>
<comment type="caution">
    <text evidence="15">The sequence shown here is derived from an EMBL/GenBank/DDBJ whole genome shotgun (WGS) entry which is preliminary data.</text>
</comment>
<dbReference type="SUPFAM" id="SSF53659">
    <property type="entry name" value="Isocitrate/Isopropylmalate dehydrogenase-like"/>
    <property type="match status" value="1"/>
</dbReference>
<evidence type="ECO:0000256" key="4">
    <source>
        <dbReference type="ARBA" id="ARBA00022842"/>
    </source>
</evidence>
<feature type="binding site" evidence="13">
    <location>
        <position position="178"/>
    </location>
    <ligand>
        <name>NADP(+)</name>
        <dbReference type="ChEBI" id="CHEBI:58349"/>
    </ligand>
</feature>
<feature type="site" description="Critical for catalysis" evidence="10">
    <location>
        <position position="299"/>
    </location>
</feature>
<comment type="similarity">
    <text evidence="8 9">Belongs to the monomeric-type IDH family.</text>
</comment>
<gene>
    <name evidence="15" type="ORF">ALO73_04899</name>
</gene>
<reference evidence="15 16" key="1">
    <citation type="submission" date="2015-09" db="EMBL/GenBank/DDBJ databases">
        <title>Genome announcement of multiple Pseudomonas syringae strains.</title>
        <authorList>
            <person name="Thakur S."/>
            <person name="Wang P.W."/>
            <person name="Gong Y."/>
            <person name="Weir B.S."/>
            <person name="Guttman D.S."/>
        </authorList>
    </citation>
    <scope>NUCLEOTIDE SEQUENCE [LARGE SCALE GENOMIC DNA]</scope>
    <source>
        <strain evidence="15 16">ICMP9757</strain>
    </source>
</reference>
<keyword evidence="6 9" id="KW-0560">Oxidoreductase</keyword>
<feature type="binding site" evidence="13">
    <location>
        <begin position="628"/>
        <end position="629"/>
    </location>
    <ligand>
        <name>NADP(+)</name>
        <dbReference type="ChEBI" id="CHEBI:58349"/>
    </ligand>
</feature>
<evidence type="ECO:0000256" key="14">
    <source>
        <dbReference type="SAM" id="MobiDB-lite"/>
    </source>
</evidence>
<dbReference type="GO" id="GO:0046872">
    <property type="term" value="F:metal ion binding"/>
    <property type="evidence" value="ECO:0007669"/>
    <property type="project" value="UniProtKB-KW"/>
</dbReference>
<dbReference type="Proteomes" id="UP000050345">
    <property type="component" value="Unassembled WGS sequence"/>
</dbReference>
<evidence type="ECO:0000256" key="1">
    <source>
        <dbReference type="ARBA" id="ARBA00022435"/>
    </source>
</evidence>
<feature type="binding site" evidence="11">
    <location>
        <position position="188"/>
    </location>
    <ligand>
        <name>D-threo-isocitrate</name>
        <dbReference type="ChEBI" id="CHEBI:15562"/>
    </ligand>
</feature>
<keyword evidence="3 12" id="KW-0479">Metal-binding</keyword>
<dbReference type="InterPro" id="IPR004436">
    <property type="entry name" value="Isocitrate_DH_NADP_mono"/>
</dbReference>
<dbReference type="GO" id="GO:0006099">
    <property type="term" value="P:tricarboxylic acid cycle"/>
    <property type="evidence" value="ECO:0007669"/>
    <property type="project" value="UniProtKB-KW"/>
</dbReference>